<organism evidence="3 4">
    <name type="scientific">Apiospora phragmitis</name>
    <dbReference type="NCBI Taxonomy" id="2905665"/>
    <lineage>
        <taxon>Eukaryota</taxon>
        <taxon>Fungi</taxon>
        <taxon>Dikarya</taxon>
        <taxon>Ascomycota</taxon>
        <taxon>Pezizomycotina</taxon>
        <taxon>Sordariomycetes</taxon>
        <taxon>Xylariomycetidae</taxon>
        <taxon>Amphisphaeriales</taxon>
        <taxon>Apiosporaceae</taxon>
        <taxon>Apiospora</taxon>
    </lineage>
</organism>
<evidence type="ECO:0000256" key="1">
    <source>
        <dbReference type="SAM" id="MobiDB-lite"/>
    </source>
</evidence>
<feature type="region of interest" description="Disordered" evidence="1">
    <location>
        <begin position="402"/>
        <end position="473"/>
    </location>
</feature>
<accession>A0ABR1VZS8</accession>
<dbReference type="InterPro" id="IPR011009">
    <property type="entry name" value="Kinase-like_dom_sf"/>
</dbReference>
<dbReference type="SUPFAM" id="SSF56112">
    <property type="entry name" value="Protein kinase-like (PK-like)"/>
    <property type="match status" value="1"/>
</dbReference>
<name>A0ABR1VZS8_9PEZI</name>
<sequence length="482" mass="53101">MAPQYDQSKAADPSGSPHQETLFHLVPISGFGREALSHPQSQPSLSNSRQERDSDSFRGGFEFGYRVPSAARSRTHPPFECRPENDPMLLRDRSRRPSSVKCEPISAQAVPAEEGLEASGYLGQGRSGQFHHIPLKAWKDELVAVKTVPPKGDHEESPALRRDKAEMLKTLKAENHDHIIAVMGDTGLGPDVPERTVSNRESLTTLVKSSFPPLGLRNGDSLPYEHLRKVWGKTCLKVAKHMLSALAYLAAKNIVHRNVKPGSIVYYPAEQEGQSDPGEGPHGGFRFQLAYFGLATYESNESASLCGPIYYQAPELRLESNVHHSHKSDVYSLCATLVAIDDGFLTFHKLAKTPEYLAILHTVQKRIKGDELCEAMGTIDPDERLSAAELLQKHFHKDIATQDAEAPPPSDPSSQTIGPMQNPGRSAAGRKHAPPPLNVLKPLHAVRGRRSGRATPNRISRRATPSPSPRIREEILAELERC</sequence>
<dbReference type="EMBL" id="JAQQWL010000004">
    <property type="protein sequence ID" value="KAK8076757.1"/>
    <property type="molecule type" value="Genomic_DNA"/>
</dbReference>
<dbReference type="PANTHER" id="PTHR44167:SF18">
    <property type="entry name" value="PROTEIN KINASE DOMAIN-CONTAINING PROTEIN"/>
    <property type="match status" value="1"/>
</dbReference>
<dbReference type="Pfam" id="PF00069">
    <property type="entry name" value="Pkinase"/>
    <property type="match status" value="1"/>
</dbReference>
<evidence type="ECO:0000259" key="2">
    <source>
        <dbReference type="PROSITE" id="PS50011"/>
    </source>
</evidence>
<dbReference type="PANTHER" id="PTHR44167">
    <property type="entry name" value="OVARIAN-SPECIFIC SERINE/THREONINE-PROTEIN KINASE LOK-RELATED"/>
    <property type="match status" value="1"/>
</dbReference>
<dbReference type="InterPro" id="IPR000719">
    <property type="entry name" value="Prot_kinase_dom"/>
</dbReference>
<dbReference type="Gene3D" id="1.10.510.10">
    <property type="entry name" value="Transferase(Phosphotransferase) domain 1"/>
    <property type="match status" value="1"/>
</dbReference>
<feature type="compositionally biased region" description="Polar residues" evidence="1">
    <location>
        <begin position="38"/>
        <end position="48"/>
    </location>
</feature>
<dbReference type="PROSITE" id="PS50011">
    <property type="entry name" value="PROTEIN_KINASE_DOM"/>
    <property type="match status" value="1"/>
</dbReference>
<gene>
    <name evidence="3" type="ORF">PG994_004029</name>
</gene>
<protein>
    <recommendedName>
        <fullName evidence="2">Protein kinase domain-containing protein</fullName>
    </recommendedName>
</protein>
<feature type="compositionally biased region" description="Basic and acidic residues" evidence="1">
    <location>
        <begin position="77"/>
        <end position="92"/>
    </location>
</feature>
<evidence type="ECO:0000313" key="4">
    <source>
        <dbReference type="Proteomes" id="UP001480595"/>
    </source>
</evidence>
<dbReference type="GeneID" id="92088501"/>
<dbReference type="RefSeq" id="XP_066719716.1">
    <property type="nucleotide sequence ID" value="XM_066855438.1"/>
</dbReference>
<reference evidence="3 4" key="1">
    <citation type="submission" date="2023-01" db="EMBL/GenBank/DDBJ databases">
        <title>Analysis of 21 Apiospora genomes using comparative genomics revels a genus with tremendous synthesis potential of carbohydrate active enzymes and secondary metabolites.</title>
        <authorList>
            <person name="Sorensen T."/>
        </authorList>
    </citation>
    <scope>NUCLEOTIDE SEQUENCE [LARGE SCALE GENOMIC DNA]</scope>
    <source>
        <strain evidence="3 4">CBS 135458</strain>
    </source>
</reference>
<feature type="domain" description="Protein kinase" evidence="2">
    <location>
        <begin position="116"/>
        <end position="399"/>
    </location>
</feature>
<dbReference type="Proteomes" id="UP001480595">
    <property type="component" value="Unassembled WGS sequence"/>
</dbReference>
<comment type="caution">
    <text evidence="3">The sequence shown here is derived from an EMBL/GenBank/DDBJ whole genome shotgun (WGS) entry which is preliminary data.</text>
</comment>
<evidence type="ECO:0000313" key="3">
    <source>
        <dbReference type="EMBL" id="KAK8076757.1"/>
    </source>
</evidence>
<feature type="region of interest" description="Disordered" evidence="1">
    <location>
        <begin position="1"/>
        <end position="104"/>
    </location>
</feature>
<keyword evidence="4" id="KW-1185">Reference proteome</keyword>
<proteinExistence type="predicted"/>